<evidence type="ECO:0000256" key="3">
    <source>
        <dbReference type="ARBA" id="ARBA00022554"/>
    </source>
</evidence>
<evidence type="ECO:0000256" key="4">
    <source>
        <dbReference type="ARBA" id="ARBA00022692"/>
    </source>
</evidence>
<evidence type="ECO:0000259" key="9">
    <source>
        <dbReference type="Pfam" id="PF00955"/>
    </source>
</evidence>
<evidence type="ECO:0000313" key="11">
    <source>
        <dbReference type="Proteomes" id="UP000248405"/>
    </source>
</evidence>
<dbReference type="GO" id="GO:0046713">
    <property type="term" value="P:borate transport"/>
    <property type="evidence" value="ECO:0007669"/>
    <property type="project" value="TreeGrafter"/>
</dbReference>
<evidence type="ECO:0000256" key="6">
    <source>
        <dbReference type="ARBA" id="ARBA00023136"/>
    </source>
</evidence>
<feature type="transmembrane region" description="Helical" evidence="8">
    <location>
        <begin position="211"/>
        <end position="229"/>
    </location>
</feature>
<dbReference type="InterPro" id="IPR003020">
    <property type="entry name" value="HCO3_transpt_euk"/>
</dbReference>
<dbReference type="GO" id="GO:0050801">
    <property type="term" value="P:monoatomic ion homeostasis"/>
    <property type="evidence" value="ECO:0007669"/>
    <property type="project" value="TreeGrafter"/>
</dbReference>
<dbReference type="RefSeq" id="XP_025557489.1">
    <property type="nucleotide sequence ID" value="XM_025707846.1"/>
</dbReference>
<dbReference type="InterPro" id="IPR011531">
    <property type="entry name" value="HCO3_transpt-like_TM_dom"/>
</dbReference>
<feature type="transmembrane region" description="Helical" evidence="8">
    <location>
        <begin position="119"/>
        <end position="138"/>
    </location>
</feature>
<evidence type="ECO:0000256" key="8">
    <source>
        <dbReference type="SAM" id="Phobius"/>
    </source>
</evidence>
<dbReference type="GO" id="GO:0005886">
    <property type="term" value="C:plasma membrane"/>
    <property type="evidence" value="ECO:0007669"/>
    <property type="project" value="TreeGrafter"/>
</dbReference>
<feature type="transmembrane region" description="Helical" evidence="8">
    <location>
        <begin position="508"/>
        <end position="525"/>
    </location>
</feature>
<keyword evidence="6 8" id="KW-0472">Membrane</keyword>
<dbReference type="Proteomes" id="UP000248405">
    <property type="component" value="Unassembled WGS sequence"/>
</dbReference>
<dbReference type="FunFam" id="1.10.287.570:FF:000003">
    <property type="entry name" value="Anion exchange family protein"/>
    <property type="match status" value="1"/>
</dbReference>
<accession>A0A319AVG8</accession>
<dbReference type="Pfam" id="PF00955">
    <property type="entry name" value="HCO3_cotransp"/>
    <property type="match status" value="2"/>
</dbReference>
<organism evidence="10 11">
    <name type="scientific">Aspergillus vadensis (strain CBS 113365 / IMI 142717 / IBT 24658)</name>
    <dbReference type="NCBI Taxonomy" id="1448311"/>
    <lineage>
        <taxon>Eukaryota</taxon>
        <taxon>Fungi</taxon>
        <taxon>Dikarya</taxon>
        <taxon>Ascomycota</taxon>
        <taxon>Pezizomycotina</taxon>
        <taxon>Eurotiomycetes</taxon>
        <taxon>Eurotiomycetidae</taxon>
        <taxon>Eurotiales</taxon>
        <taxon>Aspergillaceae</taxon>
        <taxon>Aspergillus</taxon>
        <taxon>Aspergillus subgen. Circumdati</taxon>
    </lineage>
</organism>
<sequence>MSRTSSHVLAPLERKKTDVTYTYEGVRGWKGVRFLRPFRGMYHDVRRRLSYYWSDIKDAWDYRTIASIVRMYFVNILPAIAYTMDMYRRTGEFYGINEGLFSSALAAMVFSILGAQPLTIVGITGLISLFNYTIYDIVNIYDPSIYPNFMCWTAIWAAVFHWIVAVCNLCDYMRYVTDFSSEAFGMYVGIIYCIKGVEELVNEFTTHGRDAGYLACMIAILYFLTIYALEKLGSSTIWKPSVRGLLADYAYPFGTLFWVGFAHFPGNLKSTHIGFLPISRAFYPTQDRGWLLHFWDLEAKWIFTALPFGFLTMLLFYYDHNISSLTAQARHFPLKKPSGFHWDFFLLGCTTFIAGIIGIPMPNGLVPQAPVHTDSLTVYETTLRVISTEEGEGAEIRRPINDAKAVIEQRISHLVMGLAIIGTMTGPLLIVLHTMPTAVFAGVFFTVGWGSIESNGMVQKTIFLMRENRFVQRDEPLLTVRKRKILLFIVLQGIGVAATVAISQTIAAIGFPVLIILLIPLRVWALPRWFSGKELDVLDDLTADNSAVLSSLGGPPKFPGQTEPTHEGLERRYSEQRTGVPRQRAGSITR</sequence>
<name>A0A319AVG8_ASPVC</name>
<evidence type="ECO:0000256" key="2">
    <source>
        <dbReference type="ARBA" id="ARBA00010993"/>
    </source>
</evidence>
<keyword evidence="5 8" id="KW-1133">Transmembrane helix</keyword>
<feature type="transmembrane region" description="Helical" evidence="8">
    <location>
        <begin position="485"/>
        <end position="502"/>
    </location>
</feature>
<keyword evidence="4 8" id="KW-0812">Transmembrane</keyword>
<reference evidence="10" key="1">
    <citation type="submission" date="2016-12" db="EMBL/GenBank/DDBJ databases">
        <title>The genomes of Aspergillus section Nigri reveals drivers in fungal speciation.</title>
        <authorList>
            <consortium name="DOE Joint Genome Institute"/>
            <person name="Vesth T.C."/>
            <person name="Nybo J."/>
            <person name="Theobald S."/>
            <person name="Brandl J."/>
            <person name="Frisvad J.C."/>
            <person name="Nielsen K.F."/>
            <person name="Lyhne E.K."/>
            <person name="Kogle M.E."/>
            <person name="Kuo A."/>
            <person name="Riley R."/>
            <person name="Clum A."/>
            <person name="Nolan M."/>
            <person name="Lipzen A."/>
            <person name="Salamov A."/>
            <person name="Henrissat B."/>
            <person name="Wiebenga A."/>
            <person name="De Vries R.P."/>
            <person name="Grigoriev I.V."/>
            <person name="Mortensen U.H."/>
            <person name="Andersen M.R."/>
            <person name="Baker S.E."/>
        </authorList>
    </citation>
    <scope>NUCLEOTIDE SEQUENCE [LARGE SCALE GENOMIC DNA]</scope>
    <source>
        <strain evidence="10">CBS 113365</strain>
    </source>
</reference>
<protein>
    <submittedName>
        <fullName evidence="10">HCO3 transporter family protein</fullName>
    </submittedName>
</protein>
<feature type="transmembrane region" description="Helical" evidence="8">
    <location>
        <begin position="301"/>
        <end position="318"/>
    </location>
</feature>
<dbReference type="OrthoDB" id="1735926at2759"/>
<dbReference type="Gene3D" id="1.10.287.570">
    <property type="entry name" value="Helical hairpin bin"/>
    <property type="match status" value="1"/>
</dbReference>
<comment type="similarity">
    <text evidence="2">Belongs to the anion exchanger (TC 2.A.31) family.</text>
</comment>
<keyword evidence="3" id="KW-0926">Vacuole</keyword>
<dbReference type="GO" id="GO:0005774">
    <property type="term" value="C:vacuolar membrane"/>
    <property type="evidence" value="ECO:0007669"/>
    <property type="project" value="UniProtKB-SubCell"/>
</dbReference>
<feature type="transmembrane region" description="Helical" evidence="8">
    <location>
        <begin position="339"/>
        <end position="359"/>
    </location>
</feature>
<proteinExistence type="inferred from homology"/>
<dbReference type="GO" id="GO:0006820">
    <property type="term" value="P:monoatomic anion transport"/>
    <property type="evidence" value="ECO:0007669"/>
    <property type="project" value="InterPro"/>
</dbReference>
<feature type="region of interest" description="Disordered" evidence="7">
    <location>
        <begin position="552"/>
        <end position="590"/>
    </location>
</feature>
<dbReference type="PANTHER" id="PTHR11453:SF38">
    <property type="entry name" value="ANION TRANSPORTER (EUROFUNG)"/>
    <property type="match status" value="1"/>
</dbReference>
<dbReference type="EMBL" id="KZ821650">
    <property type="protein sequence ID" value="PYH63695.1"/>
    <property type="molecule type" value="Genomic_DNA"/>
</dbReference>
<feature type="compositionally biased region" description="Basic and acidic residues" evidence="7">
    <location>
        <begin position="564"/>
        <end position="575"/>
    </location>
</feature>
<evidence type="ECO:0000256" key="7">
    <source>
        <dbReference type="SAM" id="MobiDB-lite"/>
    </source>
</evidence>
<feature type="domain" description="Bicarbonate transporter-like transmembrane" evidence="9">
    <location>
        <begin position="209"/>
        <end position="541"/>
    </location>
</feature>
<dbReference type="GeneID" id="37212438"/>
<feature type="transmembrane region" description="Helical" evidence="8">
    <location>
        <begin position="145"/>
        <end position="164"/>
    </location>
</feature>
<keyword evidence="11" id="KW-1185">Reference proteome</keyword>
<feature type="domain" description="Bicarbonate transporter-like transmembrane" evidence="9">
    <location>
        <begin position="36"/>
        <end position="207"/>
    </location>
</feature>
<gene>
    <name evidence="10" type="ORF">BO88DRAFT_408998</name>
</gene>
<evidence type="ECO:0000256" key="5">
    <source>
        <dbReference type="ARBA" id="ARBA00022989"/>
    </source>
</evidence>
<evidence type="ECO:0000256" key="1">
    <source>
        <dbReference type="ARBA" id="ARBA00004128"/>
    </source>
</evidence>
<dbReference type="GO" id="GO:0005452">
    <property type="term" value="F:solute:inorganic anion antiporter activity"/>
    <property type="evidence" value="ECO:0007669"/>
    <property type="project" value="InterPro"/>
</dbReference>
<dbReference type="PANTHER" id="PTHR11453">
    <property type="entry name" value="ANION EXCHANGE PROTEIN"/>
    <property type="match status" value="1"/>
</dbReference>
<dbReference type="AlphaFoldDB" id="A0A319AVG8"/>
<feature type="transmembrane region" description="Helical" evidence="8">
    <location>
        <begin position="62"/>
        <end position="82"/>
    </location>
</feature>
<evidence type="ECO:0000313" key="10">
    <source>
        <dbReference type="EMBL" id="PYH63695.1"/>
    </source>
</evidence>
<feature type="transmembrane region" description="Helical" evidence="8">
    <location>
        <begin position="249"/>
        <end position="266"/>
    </location>
</feature>
<comment type="subcellular location">
    <subcellularLocation>
        <location evidence="1">Vacuole membrane</location>
        <topology evidence="1">Multi-pass membrane protein</topology>
    </subcellularLocation>
</comment>